<evidence type="ECO:0000313" key="9">
    <source>
        <dbReference type="Proteomes" id="UP001176961"/>
    </source>
</evidence>
<dbReference type="GO" id="GO:0008270">
    <property type="term" value="F:zinc ion binding"/>
    <property type="evidence" value="ECO:0007669"/>
    <property type="project" value="UniProtKB-KW"/>
</dbReference>
<keyword evidence="2 5" id="KW-0863">Zinc-finger</keyword>
<dbReference type="Gene3D" id="3.30.40.10">
    <property type="entry name" value="Zinc/RING finger domain, C3HC4 (zinc finger)"/>
    <property type="match status" value="1"/>
</dbReference>
<evidence type="ECO:0000256" key="1">
    <source>
        <dbReference type="ARBA" id="ARBA00022723"/>
    </source>
</evidence>
<dbReference type="GO" id="GO:0016925">
    <property type="term" value="P:protein sumoylation"/>
    <property type="evidence" value="ECO:0007669"/>
    <property type="project" value="TreeGrafter"/>
</dbReference>
<accession>A0AA36LYZ3</accession>
<dbReference type="PANTHER" id="PTHR22663">
    <property type="entry name" value="RING FINGER PROTEIN NARYA-RELATED"/>
    <property type="match status" value="1"/>
</dbReference>
<dbReference type="InterPro" id="IPR042123">
    <property type="entry name" value="Zip3/RNF212-like"/>
</dbReference>
<sequence>MTDFMHCNNCYILPSKGTNRKYFLTSCFHILCQSCVQHIPGNPMLCPVCNHEMKSLEINSAMDPNLQELFKREKLTQLMKYCQRQTQISKEQAKEVEELKEWIRTAEIKMKESEEEKANLLRELEDIKKLTNRFDKDIAYDSAIEKMFTDCHQRNSKCDDSNISEGRSNLSFNKMFLGESKTDVPSFLQTNPEEDGINSSMNSVGRSGVVSPQASMSSSVVSELTTPKMLGLPKKGLSHSGGNVYTARRTPSKDNPYAGVFCRPPVLQKYNGRYSAGKSAVVTSAICTVPRLQAKSPNTPGYVTRGKIIPRANTLAMEGDGY</sequence>
<evidence type="ECO:0000256" key="5">
    <source>
        <dbReference type="PROSITE-ProRule" id="PRU00175"/>
    </source>
</evidence>
<dbReference type="GO" id="GO:0019789">
    <property type="term" value="F:SUMO transferase activity"/>
    <property type="evidence" value="ECO:0007669"/>
    <property type="project" value="InterPro"/>
</dbReference>
<feature type="coiled-coil region" evidence="6">
    <location>
        <begin position="96"/>
        <end position="133"/>
    </location>
</feature>
<keyword evidence="1" id="KW-0479">Metal-binding</keyword>
<dbReference type="GO" id="GO:0000795">
    <property type="term" value="C:synaptonemal complex"/>
    <property type="evidence" value="ECO:0007669"/>
    <property type="project" value="InterPro"/>
</dbReference>
<reference evidence="8" key="1">
    <citation type="submission" date="2023-07" db="EMBL/GenBank/DDBJ databases">
        <authorList>
            <consortium name="CYATHOMIX"/>
        </authorList>
    </citation>
    <scope>NUCLEOTIDE SEQUENCE</scope>
    <source>
        <strain evidence="8">N/A</strain>
    </source>
</reference>
<keyword evidence="3" id="KW-0862">Zinc</keyword>
<dbReference type="GO" id="GO:0007129">
    <property type="term" value="P:homologous chromosome pairing at meiosis"/>
    <property type="evidence" value="ECO:0007669"/>
    <property type="project" value="TreeGrafter"/>
</dbReference>
<dbReference type="PROSITE" id="PS50089">
    <property type="entry name" value="ZF_RING_2"/>
    <property type="match status" value="1"/>
</dbReference>
<proteinExistence type="predicted"/>
<dbReference type="InterPro" id="IPR013083">
    <property type="entry name" value="Znf_RING/FYVE/PHD"/>
</dbReference>
<dbReference type="Proteomes" id="UP001176961">
    <property type="component" value="Unassembled WGS sequence"/>
</dbReference>
<dbReference type="InterPro" id="IPR017907">
    <property type="entry name" value="Znf_RING_CS"/>
</dbReference>
<dbReference type="Pfam" id="PF14634">
    <property type="entry name" value="zf-RING_5"/>
    <property type="match status" value="1"/>
</dbReference>
<dbReference type="GO" id="GO:0007131">
    <property type="term" value="P:reciprocal meiotic recombination"/>
    <property type="evidence" value="ECO:0007669"/>
    <property type="project" value="InterPro"/>
</dbReference>
<gene>
    <name evidence="8" type="ORF">CYNAS_LOCUS6166</name>
</gene>
<keyword evidence="9" id="KW-1185">Reference proteome</keyword>
<dbReference type="SUPFAM" id="SSF57850">
    <property type="entry name" value="RING/U-box"/>
    <property type="match status" value="1"/>
</dbReference>
<evidence type="ECO:0000256" key="4">
    <source>
        <dbReference type="ARBA" id="ARBA00023254"/>
    </source>
</evidence>
<keyword evidence="4" id="KW-0469">Meiosis</keyword>
<organism evidence="8 9">
    <name type="scientific">Cylicocyclus nassatus</name>
    <name type="common">Nematode worm</name>
    <dbReference type="NCBI Taxonomy" id="53992"/>
    <lineage>
        <taxon>Eukaryota</taxon>
        <taxon>Metazoa</taxon>
        <taxon>Ecdysozoa</taxon>
        <taxon>Nematoda</taxon>
        <taxon>Chromadorea</taxon>
        <taxon>Rhabditida</taxon>
        <taxon>Rhabditina</taxon>
        <taxon>Rhabditomorpha</taxon>
        <taxon>Strongyloidea</taxon>
        <taxon>Strongylidae</taxon>
        <taxon>Cylicocyclus</taxon>
    </lineage>
</organism>
<dbReference type="InterPro" id="IPR001841">
    <property type="entry name" value="Znf_RING"/>
</dbReference>
<dbReference type="PANTHER" id="PTHR22663:SF17">
    <property type="entry name" value="RING FINGER PROTEIN NARYA-RELATED"/>
    <property type="match status" value="1"/>
</dbReference>
<protein>
    <recommendedName>
        <fullName evidence="7">RING-type domain-containing protein</fullName>
    </recommendedName>
</protein>
<name>A0AA36LYZ3_CYLNA</name>
<evidence type="ECO:0000256" key="3">
    <source>
        <dbReference type="ARBA" id="ARBA00022833"/>
    </source>
</evidence>
<evidence type="ECO:0000256" key="2">
    <source>
        <dbReference type="ARBA" id="ARBA00022771"/>
    </source>
</evidence>
<dbReference type="PROSITE" id="PS00518">
    <property type="entry name" value="ZF_RING_1"/>
    <property type="match status" value="1"/>
</dbReference>
<comment type="caution">
    <text evidence="8">The sequence shown here is derived from an EMBL/GenBank/DDBJ whole genome shotgun (WGS) entry which is preliminary data.</text>
</comment>
<keyword evidence="6" id="KW-0175">Coiled coil</keyword>
<evidence type="ECO:0000313" key="8">
    <source>
        <dbReference type="EMBL" id="CAJ0594183.1"/>
    </source>
</evidence>
<evidence type="ECO:0000259" key="7">
    <source>
        <dbReference type="PROSITE" id="PS50089"/>
    </source>
</evidence>
<evidence type="ECO:0000256" key="6">
    <source>
        <dbReference type="SAM" id="Coils"/>
    </source>
</evidence>
<dbReference type="AlphaFoldDB" id="A0AA36LYZ3"/>
<dbReference type="EMBL" id="CATQJL010000112">
    <property type="protein sequence ID" value="CAJ0594183.1"/>
    <property type="molecule type" value="Genomic_DNA"/>
</dbReference>
<feature type="domain" description="RING-type" evidence="7">
    <location>
        <begin position="7"/>
        <end position="50"/>
    </location>
</feature>